<dbReference type="Pfam" id="PF01904">
    <property type="entry name" value="DUF72"/>
    <property type="match status" value="1"/>
</dbReference>
<proteinExistence type="predicted"/>
<protein>
    <recommendedName>
        <fullName evidence="3">DUF72 domain-containing protein</fullName>
    </recommendedName>
</protein>
<dbReference type="Gene3D" id="3.20.20.410">
    <property type="entry name" value="Protein of unknown function UPF0759"/>
    <property type="match status" value="1"/>
</dbReference>
<dbReference type="SUPFAM" id="SSF117396">
    <property type="entry name" value="TM1631-like"/>
    <property type="match status" value="1"/>
</dbReference>
<evidence type="ECO:0000313" key="2">
    <source>
        <dbReference type="Proteomes" id="UP000218824"/>
    </source>
</evidence>
<gene>
    <name evidence="1" type="ORF">LEN_2440</name>
</gene>
<sequence>MLAAYATRFDAVEVNSSFYRPHRRSTWQRWAQSVPAGFRFSAKLPRAITHDSRLHAVGPLLDDFIDQVEGLGDRLGALLVQLPPSLSFDAAIAARFFAMLDRRTSAAVVCEPRHRSWFGESAHDLLRRYGVHRAGVDPAVPLAAAARPSTSGALRYWRWHGSPRVYYSAYGEERLAAMVAAVCAEAVTGLETWCIFDNTASGHAVPNAVRFQELYAGAAA</sequence>
<dbReference type="KEGG" id="lem:LEN_2440"/>
<evidence type="ECO:0008006" key="3">
    <source>
        <dbReference type="Google" id="ProtNLM"/>
    </source>
</evidence>
<dbReference type="Proteomes" id="UP000218824">
    <property type="component" value="Chromosome"/>
</dbReference>
<dbReference type="EMBL" id="AP014940">
    <property type="protein sequence ID" value="BAV97927.1"/>
    <property type="molecule type" value="Genomic_DNA"/>
</dbReference>
<dbReference type="InterPro" id="IPR036520">
    <property type="entry name" value="UPF0759_sf"/>
</dbReference>
<name>A0AAU9AFH1_LYSEN</name>
<dbReference type="InterPro" id="IPR002763">
    <property type="entry name" value="DUF72"/>
</dbReference>
<accession>A0AAU9AFH1</accession>
<organism evidence="1 2">
    <name type="scientific">Lysobacter enzymogenes</name>
    <dbReference type="NCBI Taxonomy" id="69"/>
    <lineage>
        <taxon>Bacteria</taxon>
        <taxon>Pseudomonadati</taxon>
        <taxon>Pseudomonadota</taxon>
        <taxon>Gammaproteobacteria</taxon>
        <taxon>Lysobacterales</taxon>
        <taxon>Lysobacteraceae</taxon>
        <taxon>Lysobacter</taxon>
    </lineage>
</organism>
<evidence type="ECO:0000313" key="1">
    <source>
        <dbReference type="EMBL" id="BAV97927.1"/>
    </source>
</evidence>
<dbReference type="AlphaFoldDB" id="A0AAU9AFH1"/>
<dbReference type="PANTHER" id="PTHR30348">
    <property type="entry name" value="UNCHARACTERIZED PROTEIN YECE"/>
    <property type="match status" value="1"/>
</dbReference>
<dbReference type="PANTHER" id="PTHR30348:SF14">
    <property type="entry name" value="BLR8050 PROTEIN"/>
    <property type="match status" value="1"/>
</dbReference>
<reference evidence="1 2" key="1">
    <citation type="journal article" date="2017" name="DNA Res.">
        <title>Complete genome sequence and expression profile of the commercial lytic enzyme producer Lysobacter enzymogenes M497-1.</title>
        <authorList>
            <person name="Takami H."/>
            <person name="Toyoda A."/>
            <person name="Uchiyama I."/>
            <person name="Itoh T."/>
            <person name="Takaki Y."/>
            <person name="Arai W."/>
            <person name="Nishi S."/>
            <person name="Kawai M."/>
            <person name="Shinya K."/>
            <person name="Ikeda H."/>
        </authorList>
    </citation>
    <scope>NUCLEOTIDE SEQUENCE [LARGE SCALE GENOMIC DNA]</scope>
    <source>
        <strain evidence="1 2">M497-1</strain>
    </source>
</reference>